<keyword evidence="2" id="KW-0808">Transferase</keyword>
<dbReference type="Proteomes" id="UP001219389">
    <property type="component" value="Unassembled WGS sequence"/>
</dbReference>
<accession>A0A139KRE3</accession>
<evidence type="ECO:0000313" key="2">
    <source>
        <dbReference type="EMBL" id="KAA4621884.1"/>
    </source>
</evidence>
<reference evidence="3" key="2">
    <citation type="submission" date="2022-10" db="EMBL/GenBank/DDBJ databases">
        <title>Human gut microbiome strain richness.</title>
        <authorList>
            <person name="Chen-Liaw A."/>
        </authorList>
    </citation>
    <scope>NUCLEOTIDE SEQUENCE</scope>
    <source>
        <strain evidence="3">BSD2780120875st1_E1_BSD2780120875_150330</strain>
    </source>
</reference>
<dbReference type="Pfam" id="PF00534">
    <property type="entry name" value="Glycos_transf_1"/>
    <property type="match status" value="1"/>
</dbReference>
<dbReference type="EMBL" id="VWFP01000028">
    <property type="protein sequence ID" value="KAA4621884.1"/>
    <property type="molecule type" value="Genomic_DNA"/>
</dbReference>
<dbReference type="GO" id="GO:0016757">
    <property type="term" value="F:glycosyltransferase activity"/>
    <property type="evidence" value="ECO:0007669"/>
    <property type="project" value="InterPro"/>
</dbReference>
<dbReference type="PANTHER" id="PTHR45947">
    <property type="entry name" value="SULFOQUINOVOSYL TRANSFERASE SQD2"/>
    <property type="match status" value="1"/>
</dbReference>
<dbReference type="InterPro" id="IPR001296">
    <property type="entry name" value="Glyco_trans_1"/>
</dbReference>
<dbReference type="Gene3D" id="3.40.50.2000">
    <property type="entry name" value="Glycogen Phosphorylase B"/>
    <property type="match status" value="2"/>
</dbReference>
<dbReference type="EMBL" id="JAQNZF010000014">
    <property type="protein sequence ID" value="MDC2743009.1"/>
    <property type="molecule type" value="Genomic_DNA"/>
</dbReference>
<comment type="caution">
    <text evidence="2">The sequence shown here is derived from an EMBL/GenBank/DDBJ whole genome shotgun (WGS) entry which is preliminary data.</text>
</comment>
<dbReference type="PANTHER" id="PTHR45947:SF3">
    <property type="entry name" value="SULFOQUINOVOSYL TRANSFERASE SQD2"/>
    <property type="match status" value="1"/>
</dbReference>
<sequence>MLKNIVIVNDCAHIEGGAASVAINSAIGLAKHYSVYLFSAVQPIDRRLEEVGVRVICIGKKDILHDENRIRAISKGLWDNETKRVFERLLATLSPVESIIHFHTWTKALTASLYAVTAKMDFKTVITLHDFFCFCPNGGFYDYQRNEICFRKPMSYSCLTCNCDVRSYPQKIWRSIRMAIQNHVMAKNKKIYFISISALTRKICMQLMNDSRKIYTIADPVEINENQLPNKLLNNDVYLFMGRLSPEKGIGLFCQAVTDLNRKGIVLGEGYLRSELMEKYPNIQFVGWVAGKDKQAYFKKAKALVFTSLCYETFGLSVAEARSYGIPCIVPDSCAASEQVIDGETGYLFKTGNLDSLKEVLVKYENADIQVMQNNIVNNFIADDWSLISHIKNLVQVYNEIITES</sequence>
<dbReference type="SUPFAM" id="SSF53756">
    <property type="entry name" value="UDP-Glycosyltransferase/glycogen phosphorylase"/>
    <property type="match status" value="1"/>
</dbReference>
<feature type="domain" description="Glycosyl transferase family 1" evidence="1">
    <location>
        <begin position="234"/>
        <end position="367"/>
    </location>
</feature>
<dbReference type="InterPro" id="IPR050194">
    <property type="entry name" value="Glycosyltransferase_grp1"/>
</dbReference>
<dbReference type="Proteomes" id="UP000424805">
    <property type="component" value="Unassembled WGS sequence"/>
</dbReference>
<gene>
    <name evidence="2" type="ORF">F3B90_21535</name>
    <name evidence="3" type="ORF">PO382_12315</name>
</gene>
<organism evidence="2 4">
    <name type="scientific">Bacteroides ovatus</name>
    <dbReference type="NCBI Taxonomy" id="28116"/>
    <lineage>
        <taxon>Bacteria</taxon>
        <taxon>Pseudomonadati</taxon>
        <taxon>Bacteroidota</taxon>
        <taxon>Bacteroidia</taxon>
        <taxon>Bacteroidales</taxon>
        <taxon>Bacteroidaceae</taxon>
        <taxon>Bacteroides</taxon>
    </lineage>
</organism>
<name>A0A139KRE3_BACOV</name>
<dbReference type="AlphaFoldDB" id="A0A139KRE3"/>
<evidence type="ECO:0000259" key="1">
    <source>
        <dbReference type="Pfam" id="PF00534"/>
    </source>
</evidence>
<evidence type="ECO:0000313" key="4">
    <source>
        <dbReference type="Proteomes" id="UP000424805"/>
    </source>
</evidence>
<proteinExistence type="predicted"/>
<dbReference type="RefSeq" id="WP_004313287.1">
    <property type="nucleotide sequence ID" value="NZ_CAKJYS010000001.1"/>
</dbReference>
<evidence type="ECO:0000313" key="3">
    <source>
        <dbReference type="EMBL" id="MDC2743009.1"/>
    </source>
</evidence>
<protein>
    <submittedName>
        <fullName evidence="2">Glycosyltransferase family 4 protein</fullName>
    </submittedName>
</protein>
<reference evidence="2 4" key="1">
    <citation type="journal article" date="2019" name="Nat. Med.">
        <title>A library of human gut bacterial isolates paired with longitudinal multiomics data enables mechanistic microbiome research.</title>
        <authorList>
            <person name="Poyet M."/>
            <person name="Groussin M."/>
            <person name="Gibbons S.M."/>
            <person name="Avila-Pacheco J."/>
            <person name="Jiang X."/>
            <person name="Kearney S.M."/>
            <person name="Perrotta A.R."/>
            <person name="Berdy B."/>
            <person name="Zhao S."/>
            <person name="Lieberman T.D."/>
            <person name="Swanson P.K."/>
            <person name="Smith M."/>
            <person name="Roesemann S."/>
            <person name="Alexander J.E."/>
            <person name="Rich S.A."/>
            <person name="Livny J."/>
            <person name="Vlamakis H."/>
            <person name="Clish C."/>
            <person name="Bullock K."/>
            <person name="Deik A."/>
            <person name="Scott J."/>
            <person name="Pierce K.A."/>
            <person name="Xavier R.J."/>
            <person name="Alm E.J."/>
        </authorList>
    </citation>
    <scope>NUCLEOTIDE SEQUENCE [LARGE SCALE GENOMIC DNA]</scope>
    <source>
        <strain evidence="2 4">BIOML-A15</strain>
    </source>
</reference>
<dbReference type="CDD" id="cd03801">
    <property type="entry name" value="GT4_PimA-like"/>
    <property type="match status" value="1"/>
</dbReference>